<name>A0AAV1CYJ5_OLDCO</name>
<dbReference type="Pfam" id="PF01521">
    <property type="entry name" value="Fe-S_biosyn"/>
    <property type="match status" value="1"/>
</dbReference>
<dbReference type="EMBL" id="OX459120">
    <property type="protein sequence ID" value="CAI9100251.1"/>
    <property type="molecule type" value="Genomic_DNA"/>
</dbReference>
<dbReference type="NCBIfam" id="TIGR00049">
    <property type="entry name" value="iron-sulfur cluster assembly accessory protein"/>
    <property type="match status" value="1"/>
</dbReference>
<gene>
    <name evidence="3" type="ORF">OLC1_LOCUS10128</name>
</gene>
<dbReference type="AlphaFoldDB" id="A0AAV1CYJ5"/>
<dbReference type="GO" id="GO:0016226">
    <property type="term" value="P:iron-sulfur cluster assembly"/>
    <property type="evidence" value="ECO:0007669"/>
    <property type="project" value="InterPro"/>
</dbReference>
<organism evidence="3 4">
    <name type="scientific">Oldenlandia corymbosa var. corymbosa</name>
    <dbReference type="NCBI Taxonomy" id="529605"/>
    <lineage>
        <taxon>Eukaryota</taxon>
        <taxon>Viridiplantae</taxon>
        <taxon>Streptophyta</taxon>
        <taxon>Embryophyta</taxon>
        <taxon>Tracheophyta</taxon>
        <taxon>Spermatophyta</taxon>
        <taxon>Magnoliopsida</taxon>
        <taxon>eudicotyledons</taxon>
        <taxon>Gunneridae</taxon>
        <taxon>Pentapetalae</taxon>
        <taxon>asterids</taxon>
        <taxon>lamiids</taxon>
        <taxon>Gentianales</taxon>
        <taxon>Rubiaceae</taxon>
        <taxon>Rubioideae</taxon>
        <taxon>Spermacoceae</taxon>
        <taxon>Hedyotis-Oldenlandia complex</taxon>
        <taxon>Oldenlandia</taxon>
    </lineage>
</organism>
<comment type="similarity">
    <text evidence="1">Belongs to the HesB/IscA family.</text>
</comment>
<proteinExistence type="inferred from homology"/>
<dbReference type="InterPro" id="IPR035903">
    <property type="entry name" value="HesB-like_dom_sf"/>
</dbReference>
<dbReference type="Proteomes" id="UP001161247">
    <property type="component" value="Chromosome 3"/>
</dbReference>
<reference evidence="3" key="1">
    <citation type="submission" date="2023-03" db="EMBL/GenBank/DDBJ databases">
        <authorList>
            <person name="Julca I."/>
        </authorList>
    </citation>
    <scope>NUCLEOTIDE SEQUENCE</scope>
</reference>
<dbReference type="PANTHER" id="PTHR43011">
    <property type="entry name" value="IRON-SULFUR CLUSTER ASSEMBLY 2 HOMOLOG, MITOCHONDRIAL"/>
    <property type="match status" value="1"/>
</dbReference>
<accession>A0AAV1CYJ5</accession>
<dbReference type="GO" id="GO:0005739">
    <property type="term" value="C:mitochondrion"/>
    <property type="evidence" value="ECO:0007669"/>
    <property type="project" value="TreeGrafter"/>
</dbReference>
<dbReference type="GO" id="GO:0005506">
    <property type="term" value="F:iron ion binding"/>
    <property type="evidence" value="ECO:0007669"/>
    <property type="project" value="TreeGrafter"/>
</dbReference>
<dbReference type="PANTHER" id="PTHR43011:SF1">
    <property type="entry name" value="IRON-SULFUR CLUSTER ASSEMBLY 2 HOMOLOG, MITOCHONDRIAL"/>
    <property type="match status" value="1"/>
</dbReference>
<evidence type="ECO:0000313" key="4">
    <source>
        <dbReference type="Proteomes" id="UP001161247"/>
    </source>
</evidence>
<evidence type="ECO:0000256" key="1">
    <source>
        <dbReference type="ARBA" id="ARBA00006718"/>
    </source>
</evidence>
<feature type="domain" description="Core" evidence="2">
    <location>
        <begin position="59"/>
        <end position="146"/>
    </location>
</feature>
<evidence type="ECO:0000313" key="3">
    <source>
        <dbReference type="EMBL" id="CAI9100251.1"/>
    </source>
</evidence>
<protein>
    <submittedName>
        <fullName evidence="3">OLC1v1037205C2</fullName>
    </submittedName>
</protein>
<sequence length="195" mass="21864">MASSCSTVRRLASFLSARIRENLLRRLSSTASSSASLVQRQIPEALSSFPSQSEPIVAVHMTDNCVRRIKDVKSREGEEKMLRLSVESGGCYGFKYNFYFDDKGDSDDSIFQREGVELVIDKISLDFVKGATVDYVEDLIDSHFQVSGHLGSRESNVQLTVREDLRKCNPMYSIICPCDLLIVIAKQSFTGNRSF</sequence>
<evidence type="ECO:0000259" key="2">
    <source>
        <dbReference type="Pfam" id="PF01521"/>
    </source>
</evidence>
<dbReference type="InterPro" id="IPR016092">
    <property type="entry name" value="ATAP"/>
</dbReference>
<dbReference type="GO" id="GO:0051539">
    <property type="term" value="F:4 iron, 4 sulfur cluster binding"/>
    <property type="evidence" value="ECO:0007669"/>
    <property type="project" value="TreeGrafter"/>
</dbReference>
<dbReference type="InterPro" id="IPR000361">
    <property type="entry name" value="ATAP_core_dom"/>
</dbReference>
<dbReference type="Gene3D" id="2.60.300.12">
    <property type="entry name" value="HesB-like domain"/>
    <property type="match status" value="1"/>
</dbReference>
<dbReference type="SUPFAM" id="SSF89360">
    <property type="entry name" value="HesB-like domain"/>
    <property type="match status" value="1"/>
</dbReference>
<dbReference type="GO" id="GO:0051537">
    <property type="term" value="F:2 iron, 2 sulfur cluster binding"/>
    <property type="evidence" value="ECO:0007669"/>
    <property type="project" value="TreeGrafter"/>
</dbReference>
<keyword evidence="4" id="KW-1185">Reference proteome</keyword>